<evidence type="ECO:0000256" key="2">
    <source>
        <dbReference type="ARBA" id="ARBA00007783"/>
    </source>
</evidence>
<dbReference type="InterPro" id="IPR013525">
    <property type="entry name" value="ABC2_TM"/>
</dbReference>
<reference evidence="10 11" key="1">
    <citation type="submission" date="2021-03" db="EMBL/GenBank/DDBJ databases">
        <title>Genomic Encyclopedia of Type Strains, Phase IV (KMG-IV): sequencing the most valuable type-strain genomes for metagenomic binning, comparative biology and taxonomic classification.</title>
        <authorList>
            <person name="Goeker M."/>
        </authorList>
    </citation>
    <scope>NUCLEOTIDE SEQUENCE [LARGE SCALE GENOMIC DNA]</scope>
    <source>
        <strain evidence="10 11">DSM 23491</strain>
    </source>
</reference>
<comment type="subcellular location">
    <subcellularLocation>
        <location evidence="1">Cell membrane</location>
        <topology evidence="1">Multi-pass membrane protein</topology>
    </subcellularLocation>
</comment>
<evidence type="ECO:0000256" key="5">
    <source>
        <dbReference type="ARBA" id="ARBA00022692"/>
    </source>
</evidence>
<feature type="transmembrane region" description="Helical" evidence="8">
    <location>
        <begin position="271"/>
        <end position="292"/>
    </location>
</feature>
<accession>A0ABS4H331</accession>
<dbReference type="InterPro" id="IPR047817">
    <property type="entry name" value="ABC2_TM_bact-type"/>
</dbReference>
<dbReference type="EMBL" id="JAGGKP010000003">
    <property type="protein sequence ID" value="MBP1936908.1"/>
    <property type="molecule type" value="Genomic_DNA"/>
</dbReference>
<protein>
    <submittedName>
        <fullName evidence="10">ABC-2 type transport system permease protein</fullName>
    </submittedName>
</protein>
<feature type="transmembrane region" description="Helical" evidence="8">
    <location>
        <begin position="299"/>
        <end position="319"/>
    </location>
</feature>
<dbReference type="PANTHER" id="PTHR30294">
    <property type="entry name" value="MEMBRANE COMPONENT OF ABC TRANSPORTER YHHJ-RELATED"/>
    <property type="match status" value="1"/>
</dbReference>
<organism evidence="10 11">
    <name type="scientific">Paenibacillus sediminis</name>
    <dbReference type="NCBI Taxonomy" id="664909"/>
    <lineage>
        <taxon>Bacteria</taxon>
        <taxon>Bacillati</taxon>
        <taxon>Bacillota</taxon>
        <taxon>Bacilli</taxon>
        <taxon>Bacillales</taxon>
        <taxon>Paenibacillaceae</taxon>
        <taxon>Paenibacillus</taxon>
    </lineage>
</organism>
<dbReference type="RefSeq" id="WP_209848351.1">
    <property type="nucleotide sequence ID" value="NZ_CBCRVE010000017.1"/>
</dbReference>
<name>A0ABS4H331_9BACL</name>
<keyword evidence="6 8" id="KW-1133">Transmembrane helix</keyword>
<feature type="transmembrane region" description="Helical" evidence="8">
    <location>
        <begin position="354"/>
        <end position="376"/>
    </location>
</feature>
<keyword evidence="11" id="KW-1185">Reference proteome</keyword>
<proteinExistence type="inferred from homology"/>
<evidence type="ECO:0000256" key="4">
    <source>
        <dbReference type="ARBA" id="ARBA00022475"/>
    </source>
</evidence>
<comment type="caution">
    <text evidence="10">The sequence shown here is derived from an EMBL/GenBank/DDBJ whole genome shotgun (WGS) entry which is preliminary data.</text>
</comment>
<sequence length="385" mass="41783">MHSFTIAWNILKRMVGTKKKFVGFIILPCVVIALSIFLFGKSDSRAAVIVYVNLDKGSAGAHLITELSRNDSYVLKEMDSEEQLKASIIHQKAKVGMTIPSGFSEQLKGAAVPKVQLYDLSISEESITLQMSLDRIIGHLSSTAQLSLSQAKDADTQTALLNKTLEQVEKHQVKGNIVDLQLYPKPGLSNITGFTLMFMMGLITSSITLIVNDRRQRTMARMFTAPIRSYQIALGNFMGSFLVGLVQIVLVIAISRWVLGYDYGIPFGTHVIILGAFMLVAMGIASTVAGLVRNPRQAGMLNSIIITPTSMLGGCFWPLSIMPDYLQKVANFIPQKWAIEAIDTVASGGTITDIWLSLSILALMAVTLLAIGSTILRPSEAGSGA</sequence>
<dbReference type="Gene3D" id="3.40.1710.10">
    <property type="entry name" value="abc type-2 transporter like domain"/>
    <property type="match status" value="1"/>
</dbReference>
<keyword evidence="3" id="KW-0813">Transport</keyword>
<dbReference type="PROSITE" id="PS51012">
    <property type="entry name" value="ABC_TM2"/>
    <property type="match status" value="1"/>
</dbReference>
<evidence type="ECO:0000256" key="8">
    <source>
        <dbReference type="SAM" id="Phobius"/>
    </source>
</evidence>
<evidence type="ECO:0000313" key="10">
    <source>
        <dbReference type="EMBL" id="MBP1936908.1"/>
    </source>
</evidence>
<evidence type="ECO:0000256" key="1">
    <source>
        <dbReference type="ARBA" id="ARBA00004651"/>
    </source>
</evidence>
<feature type="transmembrane region" description="Helical" evidence="8">
    <location>
        <begin position="232"/>
        <end position="259"/>
    </location>
</feature>
<dbReference type="Proteomes" id="UP001519273">
    <property type="component" value="Unassembled WGS sequence"/>
</dbReference>
<gene>
    <name evidence="10" type="ORF">J2Z20_001790</name>
</gene>
<feature type="transmembrane region" description="Helical" evidence="8">
    <location>
        <begin position="191"/>
        <end position="211"/>
    </location>
</feature>
<keyword evidence="5 8" id="KW-0812">Transmembrane</keyword>
<evidence type="ECO:0000256" key="3">
    <source>
        <dbReference type="ARBA" id="ARBA00022448"/>
    </source>
</evidence>
<keyword evidence="4" id="KW-1003">Cell membrane</keyword>
<feature type="domain" description="ABC transmembrane type-2" evidence="9">
    <location>
        <begin position="154"/>
        <end position="379"/>
    </location>
</feature>
<evidence type="ECO:0000256" key="6">
    <source>
        <dbReference type="ARBA" id="ARBA00022989"/>
    </source>
</evidence>
<comment type="similarity">
    <text evidence="2">Belongs to the ABC-2 integral membrane protein family.</text>
</comment>
<dbReference type="PANTHER" id="PTHR30294:SF45">
    <property type="entry name" value="LINEARMYCIN RESISTANCE PERMEASE PROTEIN LNRN"/>
    <property type="match status" value="1"/>
</dbReference>
<evidence type="ECO:0000256" key="7">
    <source>
        <dbReference type="ARBA" id="ARBA00023136"/>
    </source>
</evidence>
<evidence type="ECO:0000259" key="9">
    <source>
        <dbReference type="PROSITE" id="PS51012"/>
    </source>
</evidence>
<keyword evidence="7 8" id="KW-0472">Membrane</keyword>
<evidence type="ECO:0000313" key="11">
    <source>
        <dbReference type="Proteomes" id="UP001519273"/>
    </source>
</evidence>
<feature type="transmembrane region" description="Helical" evidence="8">
    <location>
        <begin position="21"/>
        <end position="40"/>
    </location>
</feature>
<dbReference type="Pfam" id="PF12698">
    <property type="entry name" value="ABC2_membrane_3"/>
    <property type="match status" value="1"/>
</dbReference>
<dbReference type="InterPro" id="IPR051449">
    <property type="entry name" value="ABC-2_transporter_component"/>
</dbReference>